<dbReference type="EMBL" id="HBFR01003735">
    <property type="protein sequence ID" value="CAD8875424.1"/>
    <property type="molecule type" value="Transcribed_RNA"/>
</dbReference>
<evidence type="ECO:0000313" key="3">
    <source>
        <dbReference type="EMBL" id="CAD8875424.1"/>
    </source>
</evidence>
<feature type="signal peptide" evidence="2">
    <location>
        <begin position="1"/>
        <end position="33"/>
    </location>
</feature>
<dbReference type="GO" id="GO:0009507">
    <property type="term" value="C:chloroplast"/>
    <property type="evidence" value="ECO:0007669"/>
    <property type="project" value="TreeGrafter"/>
</dbReference>
<dbReference type="InterPro" id="IPR011990">
    <property type="entry name" value="TPR-like_helical_dom_sf"/>
</dbReference>
<dbReference type="PANTHER" id="PTHR47908:SF2">
    <property type="entry name" value="TETRATRICOPEPTIDE REPEAT (TPR)-LIKE SUPERFAMILY PROTEIN"/>
    <property type="match status" value="1"/>
</dbReference>
<dbReference type="SUPFAM" id="SSF48452">
    <property type="entry name" value="TPR-like"/>
    <property type="match status" value="1"/>
</dbReference>
<name>A0A7S1FM94_9STRA</name>
<dbReference type="PANTHER" id="PTHR47908">
    <property type="match status" value="1"/>
</dbReference>
<dbReference type="AlphaFoldDB" id="A0A7S1FM94"/>
<protein>
    <submittedName>
        <fullName evidence="3">Uncharacterized protein</fullName>
    </submittedName>
</protein>
<sequence>MITRNMKHKIMSVNPLLLLTFLVGLSNSPVISATSRWLYSKQRTLKEHKKAFVPPRYATTDHRSFSHVDKFSGSTVFRFTDKMSSVKLAAVTDPKNRGVGSSSTPGVTSPPRSAAQLVREGMYSFRSGDVVGSVEAFDRAESVDASVTPFLWQRGISYYYKDMFQEGSEQFRTDVKVNPLDVEEIVWDIACLARLERVGERSSLGNFRSMMMALPPGKKDRRKIMSVVYSLFRGENGVREWDLANAGASSGAGSANEFYSLFYLGLYNESVVGDLTKASYYMRAAAASKYSNGPGGAGDYMTSVAKVHCDLRGWI</sequence>
<feature type="chain" id="PRO_5030927225" evidence="2">
    <location>
        <begin position="34"/>
        <end position="315"/>
    </location>
</feature>
<evidence type="ECO:0000256" key="2">
    <source>
        <dbReference type="SAM" id="SignalP"/>
    </source>
</evidence>
<gene>
    <name evidence="3" type="ORF">CHYS00102_LOCUS2599</name>
</gene>
<organism evidence="3">
    <name type="scientific">Corethron hystrix</name>
    <dbReference type="NCBI Taxonomy" id="216773"/>
    <lineage>
        <taxon>Eukaryota</taxon>
        <taxon>Sar</taxon>
        <taxon>Stramenopiles</taxon>
        <taxon>Ochrophyta</taxon>
        <taxon>Bacillariophyta</taxon>
        <taxon>Coscinodiscophyceae</taxon>
        <taxon>Corethrophycidae</taxon>
        <taxon>Corethrales</taxon>
        <taxon>Corethraceae</taxon>
        <taxon>Corethron</taxon>
    </lineage>
</organism>
<feature type="compositionally biased region" description="Low complexity" evidence="1">
    <location>
        <begin position="97"/>
        <end position="112"/>
    </location>
</feature>
<keyword evidence="2" id="KW-0732">Signal</keyword>
<dbReference type="Gene3D" id="1.25.40.10">
    <property type="entry name" value="Tetratricopeptide repeat domain"/>
    <property type="match status" value="1"/>
</dbReference>
<reference evidence="3" key="1">
    <citation type="submission" date="2021-01" db="EMBL/GenBank/DDBJ databases">
        <authorList>
            <person name="Corre E."/>
            <person name="Pelletier E."/>
            <person name="Niang G."/>
            <person name="Scheremetjew M."/>
            <person name="Finn R."/>
            <person name="Kale V."/>
            <person name="Holt S."/>
            <person name="Cochrane G."/>
            <person name="Meng A."/>
            <person name="Brown T."/>
            <person name="Cohen L."/>
        </authorList>
    </citation>
    <scope>NUCLEOTIDE SEQUENCE</scope>
    <source>
        <strain evidence="3">308</strain>
    </source>
</reference>
<feature type="region of interest" description="Disordered" evidence="1">
    <location>
        <begin position="93"/>
        <end position="112"/>
    </location>
</feature>
<proteinExistence type="predicted"/>
<accession>A0A7S1FM94</accession>
<evidence type="ECO:0000256" key="1">
    <source>
        <dbReference type="SAM" id="MobiDB-lite"/>
    </source>
</evidence>